<gene>
    <name evidence="2" type="ORF">AXG93_2294s1420</name>
</gene>
<evidence type="ECO:0000256" key="1">
    <source>
        <dbReference type="SAM" id="MobiDB-lite"/>
    </source>
</evidence>
<sequence length="247" mass="28577">MARSTQLQMVQLKVPQIGLRAFQNELTAVKLDFLLWGWNWVCPEMVREWLRERNQPPRGFRPHPERWQVSDWEQVLGRCAGEEDHLLFECESVQVTKEEEIFFGALFKNSKSSKNGYKTRDYKDRLRRIVAVALLQILQPHRTTYMTSWKVASERVQFPLLSRSNPGRYVKDVEVDTDTDETPACTPLARPRAEEEPRVVRVPQKRKWDGEAEQSQRSACCARPKSGDPRALQSTEAESSQACSTGK</sequence>
<dbReference type="Proteomes" id="UP000077202">
    <property type="component" value="Unassembled WGS sequence"/>
</dbReference>
<proteinExistence type="predicted"/>
<protein>
    <submittedName>
        <fullName evidence="2">Uncharacterized protein</fullName>
    </submittedName>
</protein>
<dbReference type="EMBL" id="LVLJ01001006">
    <property type="protein sequence ID" value="OAE31624.1"/>
    <property type="molecule type" value="Genomic_DNA"/>
</dbReference>
<feature type="region of interest" description="Disordered" evidence="1">
    <location>
        <begin position="174"/>
        <end position="247"/>
    </location>
</feature>
<name>A0A176WFE2_MARPO</name>
<dbReference type="AlphaFoldDB" id="A0A176WFE2"/>
<reference evidence="2" key="1">
    <citation type="submission" date="2016-03" db="EMBL/GenBank/DDBJ databases">
        <title>Mechanisms controlling the formation of the plant cell surface in tip-growing cells are functionally conserved among land plants.</title>
        <authorList>
            <person name="Honkanen S."/>
            <person name="Jones V.A."/>
            <person name="Morieri G."/>
            <person name="Champion C."/>
            <person name="Hetherington A.J."/>
            <person name="Kelly S."/>
            <person name="Saint-Marcoux D."/>
            <person name="Proust H."/>
            <person name="Prescott H."/>
            <person name="Dolan L."/>
        </authorList>
    </citation>
    <scope>NUCLEOTIDE SEQUENCE [LARGE SCALE GENOMIC DNA]</scope>
    <source>
        <tissue evidence="2">Whole gametophyte</tissue>
    </source>
</reference>
<comment type="caution">
    <text evidence="2">The sequence shown here is derived from an EMBL/GenBank/DDBJ whole genome shotgun (WGS) entry which is preliminary data.</text>
</comment>
<evidence type="ECO:0000313" key="2">
    <source>
        <dbReference type="EMBL" id="OAE31624.1"/>
    </source>
</evidence>
<organism evidence="2 3">
    <name type="scientific">Marchantia polymorpha subsp. ruderalis</name>
    <dbReference type="NCBI Taxonomy" id="1480154"/>
    <lineage>
        <taxon>Eukaryota</taxon>
        <taxon>Viridiplantae</taxon>
        <taxon>Streptophyta</taxon>
        <taxon>Embryophyta</taxon>
        <taxon>Marchantiophyta</taxon>
        <taxon>Marchantiopsida</taxon>
        <taxon>Marchantiidae</taxon>
        <taxon>Marchantiales</taxon>
        <taxon>Marchantiaceae</taxon>
        <taxon>Marchantia</taxon>
    </lineage>
</organism>
<evidence type="ECO:0000313" key="3">
    <source>
        <dbReference type="Proteomes" id="UP000077202"/>
    </source>
</evidence>
<keyword evidence="3" id="KW-1185">Reference proteome</keyword>
<feature type="compositionally biased region" description="Polar residues" evidence="1">
    <location>
        <begin position="232"/>
        <end position="247"/>
    </location>
</feature>
<accession>A0A176WFE2</accession>